<accession>A0A7S6SWU2</accession>
<name>A0A7S6SWU2_9PHYC</name>
<dbReference type="EMBL" id="MK522035">
    <property type="protein sequence ID" value="QOR60305.1"/>
    <property type="molecule type" value="Genomic_DNA"/>
</dbReference>
<proteinExistence type="predicted"/>
<organism evidence="1">
    <name type="scientific">Bathycoccus sp. RCC716 virus 1</name>
    <dbReference type="NCBI Taxonomy" id="2530038"/>
    <lineage>
        <taxon>Viruses</taxon>
        <taxon>Varidnaviria</taxon>
        <taxon>Bamfordvirae</taxon>
        <taxon>Nucleocytoviricota</taxon>
        <taxon>Megaviricetes</taxon>
        <taxon>Algavirales</taxon>
        <taxon>Phycodnaviridae</taxon>
        <taxon>Prasinovirus</taxon>
    </lineage>
</organism>
<reference evidence="1" key="1">
    <citation type="submission" date="2019-02" db="EMBL/GenBank/DDBJ databases">
        <authorList>
            <person name="Bachy C."/>
            <person name="Yung C.-M."/>
            <person name="Roux S."/>
            <person name="Sullivan M.B."/>
            <person name="Worden A.Z."/>
        </authorList>
    </citation>
    <scope>NUCLEOTIDE SEQUENCE</scope>
    <source>
        <strain evidence="1">BII-V1</strain>
    </source>
</reference>
<protein>
    <submittedName>
        <fullName evidence="1">Uncharacterized protein</fullName>
    </submittedName>
</protein>
<sequence length="62" mass="6868">MTRKLLSLATLTFASLIGSSMGTGLWLAVHLDMMERETKMSGNTKCQPFVYMKPVTKENQGS</sequence>
<evidence type="ECO:0000313" key="1">
    <source>
        <dbReference type="EMBL" id="QOR60305.1"/>
    </source>
</evidence>